<dbReference type="KEGG" id="mia:OCU_27930"/>
<feature type="domain" description="Amidohydrolase-related" evidence="2">
    <location>
        <begin position="116"/>
        <end position="396"/>
    </location>
</feature>
<evidence type="ECO:0000256" key="1">
    <source>
        <dbReference type="ARBA" id="ARBA00023239"/>
    </source>
</evidence>
<name>H8INR4_MYCIA</name>
<evidence type="ECO:0000313" key="3">
    <source>
        <dbReference type="EMBL" id="AFC44012.1"/>
    </source>
</evidence>
<dbReference type="AlphaFoldDB" id="H8INR4"/>
<proteinExistence type="predicted"/>
<dbReference type="Pfam" id="PF04909">
    <property type="entry name" value="Amidohydro_2"/>
    <property type="match status" value="1"/>
</dbReference>
<dbReference type="Proteomes" id="UP000008004">
    <property type="component" value="Chromosome"/>
</dbReference>
<dbReference type="PANTHER" id="PTHR21240:SF28">
    <property type="entry name" value="ISO-OROTATE DECARBOXYLASE (EUROFUNG)"/>
    <property type="match status" value="1"/>
</dbReference>
<dbReference type="GO" id="GO:0016787">
    <property type="term" value="F:hydrolase activity"/>
    <property type="evidence" value="ECO:0007669"/>
    <property type="project" value="UniProtKB-KW"/>
</dbReference>
<accession>H8INR4</accession>
<dbReference type="PANTHER" id="PTHR21240">
    <property type="entry name" value="2-AMINO-3-CARBOXYLMUCONATE-6-SEMIALDEHYDE DECARBOXYLASE"/>
    <property type="match status" value="1"/>
</dbReference>
<dbReference type="HOGENOM" id="CLU_039329_0_0_11"/>
<dbReference type="InterPro" id="IPR006680">
    <property type="entry name" value="Amidohydro-rel"/>
</dbReference>
<evidence type="ECO:0000313" key="4">
    <source>
        <dbReference type="Proteomes" id="UP000008004"/>
    </source>
</evidence>
<sequence>MIPEEGTMMSSPAPTLYPEGVIGAPKDRRGHAAEFSTGLPAGTEVFSADNHISVADDIFYESFPDELKDQAPRIWYEDGAYLLGPPGQSMVVGDFSAVLMQYDDLAGAATNNVEARVRELAEDGVDKELAFPNAVLALFHHPDHAIRERIFRVYNEHIAEVQERSNGHSYGVGLINWWDPAGARRTLSELKSLGLTTFLMPISPGNDRDGRPIDYSSAEMSAVWDEIEEAGLPVTHHIGESQPKFPSEVNSVAVAMMVNIDSFREMFSKYIFGGILDRHPGLRVGWFEGGIAWVPTALQDAEHVLASYRHMLAHQPERDVRDYWDTHMCASFMVDRLGLRQIDEIGIDKVMWSSDYPHNESTFGYSERSLAAVVDAVGPEDAVRVVGGNIKKFLGISA</sequence>
<dbReference type="InterPro" id="IPR032466">
    <property type="entry name" value="Metal_Hydrolase"/>
</dbReference>
<protein>
    <submittedName>
        <fullName evidence="3">Amidohydrolase 2</fullName>
    </submittedName>
</protein>
<evidence type="ECO:0000259" key="2">
    <source>
        <dbReference type="Pfam" id="PF04909"/>
    </source>
</evidence>
<dbReference type="GO" id="GO:0005737">
    <property type="term" value="C:cytoplasm"/>
    <property type="evidence" value="ECO:0007669"/>
    <property type="project" value="TreeGrafter"/>
</dbReference>
<keyword evidence="1" id="KW-0456">Lyase</keyword>
<gene>
    <name evidence="3" type="ordered locus">OCU_27930</name>
</gene>
<dbReference type="Gene3D" id="3.20.20.140">
    <property type="entry name" value="Metal-dependent hydrolases"/>
    <property type="match status" value="1"/>
</dbReference>
<dbReference type="SUPFAM" id="SSF51556">
    <property type="entry name" value="Metallo-dependent hydrolases"/>
    <property type="match status" value="1"/>
</dbReference>
<dbReference type="EMBL" id="CP003322">
    <property type="protein sequence ID" value="AFC44012.1"/>
    <property type="molecule type" value="Genomic_DNA"/>
</dbReference>
<organism evidence="3 4">
    <name type="scientific">Mycobacterium intracellulare (strain ATCC 13950 / DSM 43223 / JCM 6384 / NCTC 13025 / 3600)</name>
    <dbReference type="NCBI Taxonomy" id="487521"/>
    <lineage>
        <taxon>Bacteria</taxon>
        <taxon>Bacillati</taxon>
        <taxon>Actinomycetota</taxon>
        <taxon>Actinomycetes</taxon>
        <taxon>Mycobacteriales</taxon>
        <taxon>Mycobacteriaceae</taxon>
        <taxon>Mycobacterium</taxon>
        <taxon>Mycobacterium avium complex (MAC)</taxon>
    </lineage>
</organism>
<dbReference type="InterPro" id="IPR032465">
    <property type="entry name" value="ACMSD"/>
</dbReference>
<dbReference type="PATRIC" id="fig|487521.10.peg.2808"/>
<keyword evidence="3" id="KW-0378">Hydrolase</keyword>
<reference evidence="3 4" key="1">
    <citation type="journal article" date="2012" name="J. Bacteriol.">
        <title>Complete genome sequence of Mycobacterium intracellulare strain ATCC 13950T.</title>
        <authorList>
            <person name="Kim B.J."/>
            <person name="Choi B.S."/>
            <person name="Lim J.S."/>
            <person name="Choi I.Y."/>
            <person name="Lee J.H."/>
            <person name="Chun J."/>
            <person name="Kook Y.H."/>
            <person name="Kim B.J."/>
        </authorList>
    </citation>
    <scope>NUCLEOTIDE SEQUENCE [LARGE SCALE GENOMIC DNA]</scope>
    <source>
        <strain evidence="4">ATCC 13950 / DSM 43223 / JCM 6384 / NCTC 13025 / 3600</strain>
    </source>
</reference>
<dbReference type="GO" id="GO:0019748">
    <property type="term" value="P:secondary metabolic process"/>
    <property type="evidence" value="ECO:0007669"/>
    <property type="project" value="TreeGrafter"/>
</dbReference>
<dbReference type="GO" id="GO:0016831">
    <property type="term" value="F:carboxy-lyase activity"/>
    <property type="evidence" value="ECO:0007669"/>
    <property type="project" value="InterPro"/>
</dbReference>
<dbReference type="eggNOG" id="COG2159">
    <property type="taxonomic scope" value="Bacteria"/>
</dbReference>